<dbReference type="GeneID" id="117353995"/>
<keyword evidence="2" id="KW-0233">DNA recombination</keyword>
<sequence length="685" mass="69644">MAGARRSDVAEISFRAGDSLLEDPDEQVGTVVEAARGRPERRSKRDALSALAVAGIAGRGGGRSSTSGAAQLAAGPREAAGRAKSGGRGKSGGRLPVRQESSSSVAVSSPGAGGLASVSCAAAGDLPAPLVLPLPPAGSSAAEVQASLGLGTEGSARGEGGLLQASPLPSTSWGAGAWGSGAGGPMGLPFGSFPGGPVQQGWCSGQPGWGPGWFSPYWGGGVPLGWMGAPSPHGAGGAGWGAPGVGFLGSVPGFGFSSQSPMPVQESPCGVSDRVPGPSSVSVGGAAEQQHSERASVVSVSEPVAVGGGATGTSADVVVAGRGVTVVERPEVASLEVVSGGISVPVEGPPVSVSSAGARGSRGRFSDAGAFVEPGREGVWEMLRLSVAPATWSHYSTGFRVVSAFLFSRGWVPGDVAESFLEDFVLDSSRAGVSKRVVQGRLAGFAFFCRALGWNCPSSGFIVRRLLRAMGRVVPARPDSRLPIHHALLIQLLSVLPDLAHSPYESALFRAAFSLAFFGALRVGELLVSASDRARGRGLLVHHVLLGDSEVRICVASSKTDQAGRGQWLVLHQVVGCVSCPVARLSEYLSVRVAVSSEFFVHADGAPLSRFQFLAVLRLALVRCGEEPRSYGTHSFRIGAATCASAAGMSEAGIRRLGRWVSGAFRGYIRPSGASRGRGGSAMGL</sequence>
<evidence type="ECO:0000313" key="4">
    <source>
        <dbReference type="Proteomes" id="UP000515159"/>
    </source>
</evidence>
<feature type="compositionally biased region" description="Basic and acidic residues" evidence="3">
    <location>
        <begin position="35"/>
        <end position="47"/>
    </location>
</feature>
<dbReference type="InterPro" id="IPR011010">
    <property type="entry name" value="DNA_brk_join_enz"/>
</dbReference>
<dbReference type="AlphaFoldDB" id="A0A6P8QGN9"/>
<dbReference type="PANTHER" id="PTHR34605">
    <property type="entry name" value="PHAGE_INTEGRASE DOMAIN-CONTAINING PROTEIN"/>
    <property type="match status" value="1"/>
</dbReference>
<gene>
    <name evidence="5" type="primary">LOC117353995</name>
</gene>
<dbReference type="GO" id="GO:0003677">
    <property type="term" value="F:DNA binding"/>
    <property type="evidence" value="ECO:0007669"/>
    <property type="project" value="UniProtKB-KW"/>
</dbReference>
<evidence type="ECO:0000313" key="5">
    <source>
        <dbReference type="RefSeq" id="XP_033786563.1"/>
    </source>
</evidence>
<protein>
    <submittedName>
        <fullName evidence="5">Uncharacterized protein LOC117353995 isoform X1</fullName>
    </submittedName>
</protein>
<organism evidence="4 5">
    <name type="scientific">Geotrypetes seraphini</name>
    <name type="common">Gaboon caecilian</name>
    <name type="synonym">Caecilia seraphini</name>
    <dbReference type="NCBI Taxonomy" id="260995"/>
    <lineage>
        <taxon>Eukaryota</taxon>
        <taxon>Metazoa</taxon>
        <taxon>Chordata</taxon>
        <taxon>Craniata</taxon>
        <taxon>Vertebrata</taxon>
        <taxon>Euteleostomi</taxon>
        <taxon>Amphibia</taxon>
        <taxon>Gymnophiona</taxon>
        <taxon>Geotrypetes</taxon>
    </lineage>
</organism>
<name>A0A6P8QGN9_GEOSA</name>
<dbReference type="InterPro" id="IPR010998">
    <property type="entry name" value="Integrase_recombinase_N"/>
</dbReference>
<dbReference type="KEGG" id="gsh:117353995"/>
<keyword evidence="4" id="KW-1185">Reference proteome</keyword>
<dbReference type="GO" id="GO:0015074">
    <property type="term" value="P:DNA integration"/>
    <property type="evidence" value="ECO:0007669"/>
    <property type="project" value="InterPro"/>
</dbReference>
<dbReference type="SUPFAM" id="SSF56349">
    <property type="entry name" value="DNA breaking-rejoining enzymes"/>
    <property type="match status" value="1"/>
</dbReference>
<dbReference type="Gene3D" id="1.10.150.130">
    <property type="match status" value="1"/>
</dbReference>
<dbReference type="InParanoid" id="A0A6P8QGN9"/>
<dbReference type="OrthoDB" id="10068687at2759"/>
<dbReference type="GO" id="GO:0006310">
    <property type="term" value="P:DNA recombination"/>
    <property type="evidence" value="ECO:0007669"/>
    <property type="project" value="UniProtKB-KW"/>
</dbReference>
<feature type="region of interest" description="Disordered" evidence="3">
    <location>
        <begin position="259"/>
        <end position="299"/>
    </location>
</feature>
<proteinExistence type="predicted"/>
<dbReference type="Proteomes" id="UP000515159">
    <property type="component" value="Chromosome 2"/>
</dbReference>
<dbReference type="InterPro" id="IPR013762">
    <property type="entry name" value="Integrase-like_cat_sf"/>
</dbReference>
<feature type="region of interest" description="Disordered" evidence="3">
    <location>
        <begin position="15"/>
        <end position="109"/>
    </location>
</feature>
<reference evidence="5" key="1">
    <citation type="submission" date="2025-08" db="UniProtKB">
        <authorList>
            <consortium name="RefSeq"/>
        </authorList>
    </citation>
    <scope>IDENTIFICATION</scope>
</reference>
<evidence type="ECO:0000256" key="3">
    <source>
        <dbReference type="SAM" id="MobiDB-lite"/>
    </source>
</evidence>
<dbReference type="RefSeq" id="XP_033786563.1">
    <property type="nucleotide sequence ID" value="XM_033930672.1"/>
</dbReference>
<keyword evidence="1" id="KW-0238">DNA-binding</keyword>
<dbReference type="InterPro" id="IPR052925">
    <property type="entry name" value="Phage_Integrase-like_Recomb"/>
</dbReference>
<evidence type="ECO:0000256" key="1">
    <source>
        <dbReference type="ARBA" id="ARBA00023125"/>
    </source>
</evidence>
<accession>A0A6P8QGN9</accession>
<dbReference type="Gene3D" id="1.10.443.10">
    <property type="entry name" value="Intergrase catalytic core"/>
    <property type="match status" value="1"/>
</dbReference>
<evidence type="ECO:0000256" key="2">
    <source>
        <dbReference type="ARBA" id="ARBA00023172"/>
    </source>
</evidence>
<dbReference type="PANTHER" id="PTHR34605:SF3">
    <property type="entry name" value="P CELL-TYPE AGGLUTINATION PROTEIN MAP4-LIKE-RELATED"/>
    <property type="match status" value="1"/>
</dbReference>